<dbReference type="SUPFAM" id="SSF63411">
    <property type="entry name" value="LuxS/MPP-like metallohydrolase"/>
    <property type="match status" value="2"/>
</dbReference>
<proteinExistence type="inferred from homology"/>
<dbReference type="PANTHER" id="PTHR43690">
    <property type="entry name" value="NARDILYSIN"/>
    <property type="match status" value="1"/>
</dbReference>
<dbReference type="PANTHER" id="PTHR43690:SF17">
    <property type="entry name" value="PROTEIN YHJJ"/>
    <property type="match status" value="1"/>
</dbReference>
<reference evidence="6 7" key="1">
    <citation type="submission" date="2017-09" db="EMBL/GenBank/DDBJ databases">
        <authorList>
            <person name="Ehlers B."/>
            <person name="Leendertz F.H."/>
        </authorList>
    </citation>
    <scope>NUCLEOTIDE SEQUENCE [LARGE SCALE GENOMIC DNA]</scope>
    <source>
        <strain evidence="6 7">DJ-1</strain>
    </source>
</reference>
<dbReference type="GO" id="GO:0008237">
    <property type="term" value="F:metallopeptidase activity"/>
    <property type="evidence" value="ECO:0007669"/>
    <property type="project" value="UniProtKB-KW"/>
</dbReference>
<dbReference type="Proteomes" id="UP000218102">
    <property type="component" value="Unassembled WGS sequence"/>
</dbReference>
<evidence type="ECO:0000256" key="5">
    <source>
        <dbReference type="ARBA" id="ARBA00023049"/>
    </source>
</evidence>
<name>A0A099N7X5_PSEDL</name>
<comment type="caution">
    <text evidence="6">The sequence shown here is derived from an EMBL/GenBank/DDBJ whole genome shotgun (WGS) entry which is preliminary data.</text>
</comment>
<dbReference type="KEGG" id="ppj:RK21_05401"/>
<evidence type="ECO:0000256" key="4">
    <source>
        <dbReference type="ARBA" id="ARBA00022833"/>
    </source>
</evidence>
<sequence>MTDHPAPPAPAGSVHSFTLANGLRVYLREDNRAPLVSVQLWYHVGSSYEPEGHTGLSHALEHLLFEGSSKLAPGQYSALMSRLGGDPNAFTYPDATVFPLTLPRNRLEIALEALADVMASATLSDVPFARELAVVMAERREDIDNSPLALAVEHHQLLAYGNSGYGNPVTGHKTDLDHMTPTAARTWYQTWYHPNNATLAVAGDIALAQLQKLVTRHFAAIPANRLPTRQKPTMPSGQVRRSQTLRWHGLNTGVLISFNLPSQCTARSGSQACALRLLPDILAEGHASTLQRLLIQDTPLLQGLRATYEPWQRGDSLLTLYAFCSPQVTPEAAAERLMQEIEAFRQSAPSKEDLQRAKARLLARQLFARDDIGKQAEAIGKQAACGLDPVALDDERQAIEAVTAEQVGLIALEFLTEARAAITFMHHKESTDE</sequence>
<dbReference type="Pfam" id="PF00675">
    <property type="entry name" value="Peptidase_M16"/>
    <property type="match status" value="1"/>
</dbReference>
<dbReference type="RefSeq" id="WP_013974635.1">
    <property type="nucleotide sequence ID" value="NZ_CP010359.1"/>
</dbReference>
<organism evidence="6 7">
    <name type="scientific">Pseudomonas plecoglossicida</name>
    <dbReference type="NCBI Taxonomy" id="70775"/>
    <lineage>
        <taxon>Bacteria</taxon>
        <taxon>Pseudomonadati</taxon>
        <taxon>Pseudomonadota</taxon>
        <taxon>Gammaproteobacteria</taxon>
        <taxon>Pseudomonadales</taxon>
        <taxon>Pseudomonadaceae</taxon>
        <taxon>Pseudomonas</taxon>
    </lineage>
</organism>
<dbReference type="InterPro" id="IPR050626">
    <property type="entry name" value="Peptidase_M16"/>
</dbReference>
<evidence type="ECO:0000256" key="3">
    <source>
        <dbReference type="ARBA" id="ARBA00022801"/>
    </source>
</evidence>
<accession>A0A099N7X5</accession>
<dbReference type="Pfam" id="PF05193">
    <property type="entry name" value="Peptidase_M16_C"/>
    <property type="match status" value="1"/>
</dbReference>
<dbReference type="GO" id="GO:0006508">
    <property type="term" value="P:proteolysis"/>
    <property type="evidence" value="ECO:0007669"/>
    <property type="project" value="UniProtKB-KW"/>
</dbReference>
<dbReference type="InterPro" id="IPR007863">
    <property type="entry name" value="Peptidase_M16_C"/>
</dbReference>
<comment type="similarity">
    <text evidence="1">Belongs to the peptidase M16 family.</text>
</comment>
<dbReference type="Gene3D" id="3.30.830.10">
    <property type="entry name" value="Metalloenzyme, LuxS/M16 peptidase-like"/>
    <property type="match status" value="2"/>
</dbReference>
<protein>
    <submittedName>
        <fullName evidence="6">Insulinase family protein</fullName>
    </submittedName>
</protein>
<dbReference type="InterPro" id="IPR011249">
    <property type="entry name" value="Metalloenz_LuxS/M16"/>
</dbReference>
<keyword evidence="2" id="KW-0645">Protease</keyword>
<evidence type="ECO:0000313" key="6">
    <source>
        <dbReference type="EMBL" id="PBJ97157.1"/>
    </source>
</evidence>
<dbReference type="AlphaFoldDB" id="A0A099N7X5"/>
<gene>
    <name evidence="6" type="ORF">CMV24_00110</name>
</gene>
<keyword evidence="3" id="KW-0378">Hydrolase</keyword>
<evidence type="ECO:0000256" key="1">
    <source>
        <dbReference type="ARBA" id="ARBA00007261"/>
    </source>
</evidence>
<keyword evidence="5" id="KW-0482">Metalloprotease</keyword>
<dbReference type="InterPro" id="IPR011765">
    <property type="entry name" value="Pept_M16_N"/>
</dbReference>
<evidence type="ECO:0000256" key="2">
    <source>
        <dbReference type="ARBA" id="ARBA00022670"/>
    </source>
</evidence>
<evidence type="ECO:0000313" key="7">
    <source>
        <dbReference type="Proteomes" id="UP000218102"/>
    </source>
</evidence>
<dbReference type="EMBL" id="NTME01000001">
    <property type="protein sequence ID" value="PBJ97157.1"/>
    <property type="molecule type" value="Genomic_DNA"/>
</dbReference>
<keyword evidence="4" id="KW-0862">Zinc</keyword>
<dbReference type="GO" id="GO:0046872">
    <property type="term" value="F:metal ion binding"/>
    <property type="evidence" value="ECO:0007669"/>
    <property type="project" value="InterPro"/>
</dbReference>